<keyword evidence="9" id="KW-0342">GTP-binding</keyword>
<evidence type="ECO:0000256" key="8">
    <source>
        <dbReference type="ARBA" id="ARBA00022793"/>
    </source>
</evidence>
<comment type="subunit">
    <text evidence="4">Monomer.</text>
</comment>
<keyword evidence="8" id="KW-0210">Decarboxylase</keyword>
<dbReference type="Pfam" id="PF00821">
    <property type="entry name" value="PEPCK_GTP"/>
    <property type="match status" value="1"/>
</dbReference>
<dbReference type="InterPro" id="IPR018091">
    <property type="entry name" value="PEP_carboxykin_GTP_CS"/>
</dbReference>
<dbReference type="SUPFAM" id="SSF53795">
    <property type="entry name" value="PEP carboxykinase-like"/>
    <property type="match status" value="1"/>
</dbReference>
<dbReference type="InParanoid" id="F6ZZF2"/>
<dbReference type="GO" id="GO:0033993">
    <property type="term" value="P:response to lipid"/>
    <property type="evidence" value="ECO:0000318"/>
    <property type="project" value="GO_Central"/>
</dbReference>
<protein>
    <recommendedName>
        <fullName evidence="5">phosphoenolpyruvate carboxykinase (GTP)</fullName>
        <ecNumber evidence="5">4.1.1.32</ecNumber>
    </recommendedName>
</protein>
<evidence type="ECO:0000256" key="1">
    <source>
        <dbReference type="ARBA" id="ARBA00001936"/>
    </source>
</evidence>
<dbReference type="NCBIfam" id="NF003253">
    <property type="entry name" value="PRK04210.1"/>
    <property type="match status" value="1"/>
</dbReference>
<dbReference type="GO" id="GO:0042594">
    <property type="term" value="P:response to starvation"/>
    <property type="evidence" value="ECO:0000318"/>
    <property type="project" value="GO_Central"/>
</dbReference>
<reference evidence="14" key="4">
    <citation type="submission" date="2025-09" db="UniProtKB">
        <authorList>
            <consortium name="Ensembl"/>
        </authorList>
    </citation>
    <scope>IDENTIFICATION</scope>
</reference>
<evidence type="ECO:0000256" key="6">
    <source>
        <dbReference type="ARBA" id="ARBA00022723"/>
    </source>
</evidence>
<dbReference type="InterPro" id="IPR035077">
    <property type="entry name" value="PEP_carboxykinase_GTP_C"/>
</dbReference>
<dbReference type="InterPro" id="IPR035078">
    <property type="entry name" value="PEP_carboxykinase_GTP_N"/>
</dbReference>
<comment type="cofactor">
    <cofactor evidence="1">
        <name>Mn(2+)</name>
        <dbReference type="ChEBI" id="CHEBI:29035"/>
    </cofactor>
</comment>
<dbReference type="FunFam" id="3.90.228.20:FF:000005">
    <property type="entry name" value="Phosphoenolpyruvate carboxykinase [GTP], mitochondrial"/>
    <property type="match status" value="1"/>
</dbReference>
<evidence type="ECO:0000313" key="14">
    <source>
        <dbReference type="Ensembl" id="ENSCINP00000012511.3"/>
    </source>
</evidence>
<dbReference type="FunFam" id="3.40.449.10:FF:000003">
    <property type="entry name" value="Phosphoenolpyruvate carboxykinase, cytosolic [GTP]"/>
    <property type="match status" value="1"/>
</dbReference>
<dbReference type="InterPro" id="IPR008210">
    <property type="entry name" value="PEP_carboxykinase_N"/>
</dbReference>
<feature type="domain" description="Phosphoenolpyruvate carboxykinase C-terminal P-loop" evidence="12">
    <location>
        <begin position="279"/>
        <end position="637"/>
    </location>
</feature>
<evidence type="ECO:0000313" key="15">
    <source>
        <dbReference type="Proteomes" id="UP000008144"/>
    </source>
</evidence>
<dbReference type="EMBL" id="EAAA01000649">
    <property type="status" value="NOT_ANNOTATED_CDS"/>
    <property type="molecule type" value="Genomic_DNA"/>
</dbReference>
<evidence type="ECO:0000256" key="9">
    <source>
        <dbReference type="ARBA" id="ARBA00023134"/>
    </source>
</evidence>
<evidence type="ECO:0000256" key="5">
    <source>
        <dbReference type="ARBA" id="ARBA00012306"/>
    </source>
</evidence>
<dbReference type="STRING" id="7719.ENSCINP00000012511"/>
<dbReference type="GO" id="GO:0046327">
    <property type="term" value="P:glycerol biosynthetic process from pyruvate"/>
    <property type="evidence" value="ECO:0000318"/>
    <property type="project" value="GO_Central"/>
</dbReference>
<evidence type="ECO:0000256" key="4">
    <source>
        <dbReference type="ARBA" id="ARBA00011245"/>
    </source>
</evidence>
<dbReference type="EC" id="4.1.1.32" evidence="5"/>
<name>F6ZZF2_CIOIN</name>
<organism evidence="14 15">
    <name type="scientific">Ciona intestinalis</name>
    <name type="common">Transparent sea squirt</name>
    <name type="synonym">Ascidia intestinalis</name>
    <dbReference type="NCBI Taxonomy" id="7719"/>
    <lineage>
        <taxon>Eukaryota</taxon>
        <taxon>Metazoa</taxon>
        <taxon>Chordata</taxon>
        <taxon>Tunicata</taxon>
        <taxon>Ascidiacea</taxon>
        <taxon>Phlebobranchia</taxon>
        <taxon>Cionidae</taxon>
        <taxon>Ciona</taxon>
    </lineage>
</organism>
<sequence length="641" mass="71338">VKFRYIRLTKPNSLLLNVGRKATSIGFARSLKVVHGDLDKLPSQIKSFILEKEKLCLPDEIHICDGSENENKSLLTQMQKDGEIKPLPKYDNCWYARTDPKDVARVESKTVITTPTERETIPKPRPGVKGTLGHWMSPDDLETAIGDRFPGCMKGRTMYVIPFSMGPVGGSISKYGVQLTDSRYVVASMRVMTRITPKVFDLIGEDTFVKCLHSVGCPLPLKAPLVNNWPCDPSRVLVTHNPAKTEIVSYGSGYGGNSLLGKKCFALRIGSTIAHREGWLAEHMLILGITSPSGEKKYIAAAFPSACGKTNLAMMEPTLPGWKVECVGDDIAWMKFDTEGRLRAINPENGFFGVAPGTSMKTNPNALKTCMSNTVFTNVAETSDGGVYWEGMDETPPNGTVTSWLNEPWTTESTKPAAHPNSRFCCPASQCPTIDPNWESHDGVPIDAIIFGGRRPKGVPLVYESFNWQHGVFIGAAMRSESTAAAEHKGKAIMHDPFAMRPFFGYNFGHYLQHWLNMDQAGRNMPKIFHVNWFRKGEDNKFMWPGFGENSRVLEWIFKRTSSEGNNLVRESPIGYLPTPDAINTSGLGEVDMNGLFSIPKDFWLDETEAIRKYFDDQVNDDLPPKVAQELSDLKSRVQKI</sequence>
<evidence type="ECO:0000256" key="2">
    <source>
        <dbReference type="ARBA" id="ARBA00004742"/>
    </source>
</evidence>
<keyword evidence="15" id="KW-1185">Reference proteome</keyword>
<gene>
    <name evidence="14" type="primary">LOC100177066</name>
</gene>
<evidence type="ECO:0000256" key="7">
    <source>
        <dbReference type="ARBA" id="ARBA00022741"/>
    </source>
</evidence>
<dbReference type="InterPro" id="IPR013035">
    <property type="entry name" value="PEP_carboxykinase_C"/>
</dbReference>
<dbReference type="PANTHER" id="PTHR11561">
    <property type="entry name" value="PHOSPHOENOLPYRUVATE CARBOXYKINASE"/>
    <property type="match status" value="1"/>
</dbReference>
<dbReference type="CDD" id="cd00819">
    <property type="entry name" value="PEPCK_GTP"/>
    <property type="match status" value="1"/>
</dbReference>
<reference evidence="14" key="3">
    <citation type="submission" date="2025-08" db="UniProtKB">
        <authorList>
            <consortium name="Ensembl"/>
        </authorList>
    </citation>
    <scope>IDENTIFICATION</scope>
</reference>
<dbReference type="PANTHER" id="PTHR11561:SF0">
    <property type="entry name" value="PHOSPHOENOLPYRUVATE CARBOXYKINASE [GTP]-RELATED"/>
    <property type="match status" value="1"/>
</dbReference>
<dbReference type="HAMAP" id="MF_00452">
    <property type="entry name" value="PEPCK_GTP"/>
    <property type="match status" value="1"/>
</dbReference>
<keyword evidence="7" id="KW-0547">Nucleotide-binding</keyword>
<dbReference type="Pfam" id="PF17297">
    <property type="entry name" value="PEPCK_N"/>
    <property type="match status" value="1"/>
</dbReference>
<dbReference type="GO" id="GO:0071333">
    <property type="term" value="P:cellular response to glucose stimulus"/>
    <property type="evidence" value="ECO:0000318"/>
    <property type="project" value="GO_Central"/>
</dbReference>
<dbReference type="GeneTree" id="ENSGT00390000001912"/>
<dbReference type="GO" id="GO:0030145">
    <property type="term" value="F:manganese ion binding"/>
    <property type="evidence" value="ECO:0000318"/>
    <property type="project" value="GO_Central"/>
</dbReference>
<dbReference type="GO" id="GO:0019543">
    <property type="term" value="P:propionate catabolic process"/>
    <property type="evidence" value="ECO:0000318"/>
    <property type="project" value="GO_Central"/>
</dbReference>
<keyword evidence="10" id="KW-0464">Manganese</keyword>
<comment type="similarity">
    <text evidence="3">Belongs to the phosphoenolpyruvate carboxykinase [GTP] family.</text>
</comment>
<dbReference type="OMA" id="GPTNNWV"/>
<proteinExistence type="inferred from homology"/>
<keyword evidence="11" id="KW-0456">Lyase</keyword>
<evidence type="ECO:0000256" key="11">
    <source>
        <dbReference type="ARBA" id="ARBA00023239"/>
    </source>
</evidence>
<dbReference type="GO" id="GO:0006094">
    <property type="term" value="P:gluconeogenesis"/>
    <property type="evidence" value="ECO:0000318"/>
    <property type="project" value="GO_Central"/>
</dbReference>
<dbReference type="GO" id="GO:0005525">
    <property type="term" value="F:GTP binding"/>
    <property type="evidence" value="ECO:0007669"/>
    <property type="project" value="UniProtKB-KW"/>
</dbReference>
<evidence type="ECO:0000256" key="3">
    <source>
        <dbReference type="ARBA" id="ARBA00005796"/>
    </source>
</evidence>
<dbReference type="AlphaFoldDB" id="F6ZZF2"/>
<evidence type="ECO:0000259" key="13">
    <source>
        <dbReference type="Pfam" id="PF17297"/>
    </source>
</evidence>
<dbReference type="PROSITE" id="PS00505">
    <property type="entry name" value="PEPCK_GTP"/>
    <property type="match status" value="1"/>
</dbReference>
<dbReference type="Ensembl" id="ENSCINT00000012511.3">
    <property type="protein sequence ID" value="ENSCINP00000012511.3"/>
    <property type="gene ID" value="ENSCING00000006054.3"/>
</dbReference>
<dbReference type="GO" id="GO:0004613">
    <property type="term" value="F:phosphoenolpyruvate carboxykinase (GTP) activity"/>
    <property type="evidence" value="ECO:0000318"/>
    <property type="project" value="GO_Central"/>
</dbReference>
<reference evidence="15" key="1">
    <citation type="journal article" date="2002" name="Science">
        <title>The draft genome of Ciona intestinalis: insights into chordate and vertebrate origins.</title>
        <authorList>
            <person name="Dehal P."/>
            <person name="Satou Y."/>
            <person name="Campbell R.K."/>
            <person name="Chapman J."/>
            <person name="Degnan B."/>
            <person name="De Tomaso A."/>
            <person name="Davidson B."/>
            <person name="Di Gregorio A."/>
            <person name="Gelpke M."/>
            <person name="Goodstein D.M."/>
            <person name="Harafuji N."/>
            <person name="Hastings K.E."/>
            <person name="Ho I."/>
            <person name="Hotta K."/>
            <person name="Huang W."/>
            <person name="Kawashima T."/>
            <person name="Lemaire P."/>
            <person name="Martinez D."/>
            <person name="Meinertzhagen I.A."/>
            <person name="Necula S."/>
            <person name="Nonaka M."/>
            <person name="Putnam N."/>
            <person name="Rash S."/>
            <person name="Saiga H."/>
            <person name="Satake M."/>
            <person name="Terry A."/>
            <person name="Yamada L."/>
            <person name="Wang H.G."/>
            <person name="Awazu S."/>
            <person name="Azumi K."/>
            <person name="Boore J."/>
            <person name="Branno M."/>
            <person name="Chin-Bow S."/>
            <person name="DeSantis R."/>
            <person name="Doyle S."/>
            <person name="Francino P."/>
            <person name="Keys D.N."/>
            <person name="Haga S."/>
            <person name="Hayashi H."/>
            <person name="Hino K."/>
            <person name="Imai K.S."/>
            <person name="Inaba K."/>
            <person name="Kano S."/>
            <person name="Kobayashi K."/>
            <person name="Kobayashi M."/>
            <person name="Lee B.I."/>
            <person name="Makabe K.W."/>
            <person name="Manohar C."/>
            <person name="Matassi G."/>
            <person name="Medina M."/>
            <person name="Mochizuki Y."/>
            <person name="Mount S."/>
            <person name="Morishita T."/>
            <person name="Miura S."/>
            <person name="Nakayama A."/>
            <person name="Nishizaka S."/>
            <person name="Nomoto H."/>
            <person name="Ohta F."/>
            <person name="Oishi K."/>
            <person name="Rigoutsos I."/>
            <person name="Sano M."/>
            <person name="Sasaki A."/>
            <person name="Sasakura Y."/>
            <person name="Shoguchi E."/>
            <person name="Shin-i T."/>
            <person name="Spagnuolo A."/>
            <person name="Stainier D."/>
            <person name="Suzuki M.M."/>
            <person name="Tassy O."/>
            <person name="Takatori N."/>
            <person name="Tokuoka M."/>
            <person name="Yagi K."/>
            <person name="Yoshizaki F."/>
            <person name="Wada S."/>
            <person name="Zhang C."/>
            <person name="Hyatt P.D."/>
            <person name="Larimer F."/>
            <person name="Detter C."/>
            <person name="Doggett N."/>
            <person name="Glavina T."/>
            <person name="Hawkins T."/>
            <person name="Richardson P."/>
            <person name="Lucas S."/>
            <person name="Kohara Y."/>
            <person name="Levine M."/>
            <person name="Satoh N."/>
            <person name="Rokhsar D.S."/>
        </authorList>
    </citation>
    <scope>NUCLEOTIDE SEQUENCE [LARGE SCALE GENOMIC DNA]</scope>
</reference>
<evidence type="ECO:0000259" key="12">
    <source>
        <dbReference type="Pfam" id="PF00821"/>
    </source>
</evidence>
<dbReference type="GO" id="GO:0005829">
    <property type="term" value="C:cytosol"/>
    <property type="evidence" value="ECO:0000318"/>
    <property type="project" value="GO_Central"/>
</dbReference>
<dbReference type="Proteomes" id="UP000008144">
    <property type="component" value="Chromosome 11"/>
</dbReference>
<dbReference type="PIRSF" id="PIRSF001348">
    <property type="entry name" value="PEP_carboxykinase_GTP"/>
    <property type="match status" value="1"/>
</dbReference>
<dbReference type="InterPro" id="IPR008209">
    <property type="entry name" value="PEP_carboxykinase_GTP"/>
</dbReference>
<feature type="domain" description="Phosphoenolpyruvate carboxykinase GTP-utilising N-terminal" evidence="13">
    <location>
        <begin position="48"/>
        <end position="274"/>
    </location>
</feature>
<dbReference type="HOGENOM" id="CLU_028872_1_1_1"/>
<dbReference type="GO" id="GO:0005739">
    <property type="term" value="C:mitochondrion"/>
    <property type="evidence" value="ECO:0000318"/>
    <property type="project" value="GO_Central"/>
</dbReference>
<comment type="pathway">
    <text evidence="2">Carbohydrate biosynthesis; gluconeogenesis.</text>
</comment>
<dbReference type="Gene3D" id="2.170.8.10">
    <property type="entry name" value="Phosphoenolpyruvate Carboxykinase, domain 2"/>
    <property type="match status" value="1"/>
</dbReference>
<dbReference type="GO" id="GO:0006107">
    <property type="term" value="P:oxaloacetate metabolic process"/>
    <property type="evidence" value="ECO:0000318"/>
    <property type="project" value="GO_Central"/>
</dbReference>
<evidence type="ECO:0000256" key="10">
    <source>
        <dbReference type="ARBA" id="ARBA00023211"/>
    </source>
</evidence>
<keyword evidence="6" id="KW-0479">Metal-binding</keyword>
<reference evidence="14" key="2">
    <citation type="journal article" date="2008" name="Genome Biol.">
        <title>Improved genome assembly and evidence-based global gene model set for the chordate Ciona intestinalis: new insight into intron and operon populations.</title>
        <authorList>
            <person name="Satou Y."/>
            <person name="Mineta K."/>
            <person name="Ogasawara M."/>
            <person name="Sasakura Y."/>
            <person name="Shoguchi E."/>
            <person name="Ueno K."/>
            <person name="Yamada L."/>
            <person name="Matsumoto J."/>
            <person name="Wasserscheid J."/>
            <person name="Dewar K."/>
            <person name="Wiley G.B."/>
            <person name="Macmil S.L."/>
            <person name="Roe B.A."/>
            <person name="Zeller R.W."/>
            <person name="Hastings K.E."/>
            <person name="Lemaire P."/>
            <person name="Lindquist E."/>
            <person name="Endo T."/>
            <person name="Hotta K."/>
            <person name="Inaba K."/>
        </authorList>
    </citation>
    <scope>NUCLEOTIDE SEQUENCE [LARGE SCALE GENOMIC DNA]</scope>
    <source>
        <strain evidence="14">wild type</strain>
    </source>
</reference>
<dbReference type="Gene3D" id="3.40.449.10">
    <property type="entry name" value="Phosphoenolpyruvate Carboxykinase, domain 1"/>
    <property type="match status" value="1"/>
</dbReference>
<dbReference type="Gene3D" id="3.90.228.20">
    <property type="match status" value="1"/>
</dbReference>
<accession>F6ZZF2</accession>
<dbReference type="SUPFAM" id="SSF68923">
    <property type="entry name" value="PEP carboxykinase N-terminal domain"/>
    <property type="match status" value="1"/>
</dbReference>